<organism evidence="2 3">
    <name type="scientific">Nocardioides simplex</name>
    <name type="common">Arthrobacter simplex</name>
    <dbReference type="NCBI Taxonomy" id="2045"/>
    <lineage>
        <taxon>Bacteria</taxon>
        <taxon>Bacillati</taxon>
        <taxon>Actinomycetota</taxon>
        <taxon>Actinomycetes</taxon>
        <taxon>Propionibacteriales</taxon>
        <taxon>Nocardioidaceae</taxon>
        <taxon>Pimelobacter</taxon>
    </lineage>
</organism>
<dbReference type="Pfam" id="PF11292">
    <property type="entry name" value="DUF3093"/>
    <property type="match status" value="1"/>
</dbReference>
<feature type="transmembrane region" description="Helical" evidence="1">
    <location>
        <begin position="53"/>
        <end position="71"/>
    </location>
</feature>
<dbReference type="Proteomes" id="UP000449906">
    <property type="component" value="Unassembled WGS sequence"/>
</dbReference>
<feature type="transmembrane region" description="Helical" evidence="1">
    <location>
        <begin position="28"/>
        <end position="47"/>
    </location>
</feature>
<dbReference type="EMBL" id="WBVM01000001">
    <property type="protein sequence ID" value="KAB2810970.1"/>
    <property type="molecule type" value="Genomic_DNA"/>
</dbReference>
<comment type="caution">
    <text evidence="2">The sequence shown here is derived from an EMBL/GenBank/DDBJ whole genome shotgun (WGS) entry which is preliminary data.</text>
</comment>
<reference evidence="2 3" key="1">
    <citation type="submission" date="2019-09" db="EMBL/GenBank/DDBJ databases">
        <title>Pimelobacter sp. isolated from Paulinella.</title>
        <authorList>
            <person name="Jeong S.E."/>
        </authorList>
    </citation>
    <scope>NUCLEOTIDE SEQUENCE [LARGE SCALE GENOMIC DNA]</scope>
    <source>
        <strain evidence="2 3">Pch-N</strain>
    </source>
</reference>
<dbReference type="InterPro" id="IPR021443">
    <property type="entry name" value="DUF3093"/>
</dbReference>
<keyword evidence="1" id="KW-0812">Transmembrane</keyword>
<accession>A0A7J5DYB3</accession>
<dbReference type="AlphaFoldDB" id="A0A7J5DYB3"/>
<sequence>MGALRSPRGSPARVVPTYRERLRVPVRWWIQWGLMVASFWLAMIAAIPGPLPWYITGGLVAVLIWLLRWYGSARIVVTDEWFQAGHARIERRYLGEIEMLDVARMRAVSGPEADARAFLALRPYVTAGVRITLDDPRDPTPYWLVSSRRPRSLAAALTAPMGPPTTEDAAIR</sequence>
<proteinExistence type="predicted"/>
<gene>
    <name evidence="2" type="ORF">F9L07_03255</name>
</gene>
<evidence type="ECO:0000313" key="2">
    <source>
        <dbReference type="EMBL" id="KAB2810970.1"/>
    </source>
</evidence>
<evidence type="ECO:0000256" key="1">
    <source>
        <dbReference type="SAM" id="Phobius"/>
    </source>
</evidence>
<name>A0A7J5DYB3_NOCSI</name>
<keyword evidence="1" id="KW-1133">Transmembrane helix</keyword>
<dbReference type="RefSeq" id="WP_151578525.1">
    <property type="nucleotide sequence ID" value="NZ_WBVM01000001.1"/>
</dbReference>
<keyword evidence="1" id="KW-0472">Membrane</keyword>
<protein>
    <submittedName>
        <fullName evidence="2">DUF3093 domain-containing protein</fullName>
    </submittedName>
</protein>
<evidence type="ECO:0000313" key="3">
    <source>
        <dbReference type="Proteomes" id="UP000449906"/>
    </source>
</evidence>